<dbReference type="AlphaFoldDB" id="E1YC10"/>
<gene>
    <name evidence="1" type="ORF">N47_G34280</name>
</gene>
<name>E1YC10_9BACT</name>
<protein>
    <submittedName>
        <fullName evidence="1">Uncharacterized protein</fullName>
    </submittedName>
</protein>
<organism evidence="1">
    <name type="scientific">uncultured Desulfobacterium sp</name>
    <dbReference type="NCBI Taxonomy" id="201089"/>
    <lineage>
        <taxon>Bacteria</taxon>
        <taxon>Pseudomonadati</taxon>
        <taxon>Thermodesulfobacteriota</taxon>
        <taxon>Desulfobacteria</taxon>
        <taxon>Desulfobacterales</taxon>
        <taxon>Desulfobacteriaceae</taxon>
        <taxon>Desulfobacterium</taxon>
        <taxon>environmental samples</taxon>
    </lineage>
</organism>
<reference evidence="1" key="1">
    <citation type="journal article" date="2011" name="Environ. Microbiol.">
        <title>Genomic insights into the metabolic potential of the polycyclic aromatic hydrocarbon degrading sulfate-reducing Deltaproteobacterium N47.</title>
        <authorList>
            <person name="Bergmann F."/>
            <person name="Selesi D."/>
            <person name="Weinmaier T."/>
            <person name="Tischler P."/>
            <person name="Rattei T."/>
            <person name="Meckenstock R.U."/>
        </authorList>
    </citation>
    <scope>NUCLEOTIDE SEQUENCE</scope>
</reference>
<evidence type="ECO:0000313" key="1">
    <source>
        <dbReference type="EMBL" id="CBX28104.1"/>
    </source>
</evidence>
<dbReference type="EMBL" id="FR695868">
    <property type="protein sequence ID" value="CBX28104.1"/>
    <property type="molecule type" value="Genomic_DNA"/>
</dbReference>
<proteinExistence type="predicted"/>
<sequence length="309" mass="35211">MDNNDSFLDSKIVRMFFCLVLRDVILHNPTVGRTEEKGGTLTDEEWEEEFCDSVNLQLEALLEPLDYQIAFDRKTGVRPFEKQQSTYLIPFLVSKVHEFKAENIIIPKPGYSGFKVEDRALSSVQETLAQDIRDTLGTNVTIHELVFSMVTSRSFVFEIYYEGSFRVKREFSDEDIESEGGVRDALESFFDEIVSAIEPFGFQVTSTPSRRQRSRNNEYLFGVYYAPHIGFSESDIQGEGCYAIRGDASTDEVNEHGIDFEDTLVDVTNALLNSILNENLPPDADLISSEINYVDDPEEAFDIYDELIC</sequence>
<accession>E1YC10</accession>